<gene>
    <name evidence="3" type="ORF">SAMN05421684_6382</name>
</gene>
<dbReference type="SUPFAM" id="SSF50939">
    <property type="entry name" value="Sialidases"/>
    <property type="match status" value="1"/>
</dbReference>
<dbReference type="STRING" id="137265.SAMN05421684_6382"/>
<sequence length="382" mass="41228">MRRLLRGVCATLLASTAALAATSTAATAAPPETGTPTDPVIVAPAESGKRAFFGDMVKLKDGRLLVAYRESVAHINQDGRIMVVQSRDQGHTWSTPQVAIDTAIDDRDPKLVQLRDGTVLMNFFRTDWTGYPGKPVTLVGTFVTRSTDKGATWSTPNEVGTALEGPSDVVVGAYYAGHAATHGPILELRNGDLLVPLYGRLPEGGTGPATVVRSTDGGRTWPRENESVIGRSATFDFQEPNLSLLKDGSLLSIIRTSINIAYLSRSYDQGHTWTTPVSTELPASSHHQLVLRDGDVLFTYGDLSGTFGPGRPTVGRLLRHPERNIDADKDILIYDAAIHGPATADQANPSSVELRPGRFFTITSDPHLAAIVGVYTQRRDYR</sequence>
<dbReference type="PANTHER" id="PTHR43752:SF2">
    <property type="entry name" value="BNR_ASP-BOX REPEAT FAMILY PROTEIN"/>
    <property type="match status" value="1"/>
</dbReference>
<dbReference type="Pfam" id="PF13088">
    <property type="entry name" value="BNR_2"/>
    <property type="match status" value="1"/>
</dbReference>
<evidence type="ECO:0000313" key="4">
    <source>
        <dbReference type="Proteomes" id="UP000199632"/>
    </source>
</evidence>
<feature type="signal peptide" evidence="1">
    <location>
        <begin position="1"/>
        <end position="20"/>
    </location>
</feature>
<organism evidence="3 4">
    <name type="scientific">Asanoa ishikariensis</name>
    <dbReference type="NCBI Taxonomy" id="137265"/>
    <lineage>
        <taxon>Bacteria</taxon>
        <taxon>Bacillati</taxon>
        <taxon>Actinomycetota</taxon>
        <taxon>Actinomycetes</taxon>
        <taxon>Micromonosporales</taxon>
        <taxon>Micromonosporaceae</taxon>
        <taxon>Asanoa</taxon>
    </lineage>
</organism>
<dbReference type="CDD" id="cd15482">
    <property type="entry name" value="Sialidase_non-viral"/>
    <property type="match status" value="1"/>
</dbReference>
<keyword evidence="1" id="KW-0732">Signal</keyword>
<dbReference type="RefSeq" id="WP_090800253.1">
    <property type="nucleotide sequence ID" value="NZ_BOND01000024.1"/>
</dbReference>
<dbReference type="InterPro" id="IPR011040">
    <property type="entry name" value="Sialidase"/>
</dbReference>
<dbReference type="OrthoDB" id="41724at2"/>
<evidence type="ECO:0000313" key="3">
    <source>
        <dbReference type="EMBL" id="SDZ53686.1"/>
    </source>
</evidence>
<name>A0A1H3TU48_9ACTN</name>
<proteinExistence type="predicted"/>
<protein>
    <submittedName>
        <fullName evidence="3">BNR repeat-like domain-containing protein</fullName>
    </submittedName>
</protein>
<evidence type="ECO:0000256" key="1">
    <source>
        <dbReference type="SAM" id="SignalP"/>
    </source>
</evidence>
<evidence type="ECO:0000259" key="2">
    <source>
        <dbReference type="Pfam" id="PF13088"/>
    </source>
</evidence>
<feature type="chain" id="PRO_5038924631" evidence="1">
    <location>
        <begin position="21"/>
        <end position="382"/>
    </location>
</feature>
<dbReference type="EMBL" id="FNQB01000003">
    <property type="protein sequence ID" value="SDZ53686.1"/>
    <property type="molecule type" value="Genomic_DNA"/>
</dbReference>
<dbReference type="PANTHER" id="PTHR43752">
    <property type="entry name" value="BNR/ASP-BOX REPEAT FAMILY PROTEIN"/>
    <property type="match status" value="1"/>
</dbReference>
<dbReference type="AlphaFoldDB" id="A0A1H3TU48"/>
<dbReference type="InterPro" id="IPR036278">
    <property type="entry name" value="Sialidase_sf"/>
</dbReference>
<feature type="domain" description="Sialidase" evidence="2">
    <location>
        <begin position="62"/>
        <end position="301"/>
    </location>
</feature>
<dbReference type="Proteomes" id="UP000199632">
    <property type="component" value="Unassembled WGS sequence"/>
</dbReference>
<dbReference type="Gene3D" id="2.120.10.10">
    <property type="match status" value="1"/>
</dbReference>
<accession>A0A1H3TU48</accession>
<reference evidence="4" key="1">
    <citation type="submission" date="2016-10" db="EMBL/GenBank/DDBJ databases">
        <authorList>
            <person name="Varghese N."/>
            <person name="Submissions S."/>
        </authorList>
    </citation>
    <scope>NUCLEOTIDE SEQUENCE [LARGE SCALE GENOMIC DNA]</scope>
    <source>
        <strain evidence="4">DSM 44718</strain>
    </source>
</reference>
<keyword evidence="4" id="KW-1185">Reference proteome</keyword>